<dbReference type="EMBL" id="BAQD01000021">
    <property type="protein sequence ID" value="GBQ07106.1"/>
    <property type="molecule type" value="Genomic_DNA"/>
</dbReference>
<protein>
    <submittedName>
        <fullName evidence="1">Uncharacterized protein</fullName>
    </submittedName>
</protein>
<keyword evidence="2" id="KW-1185">Reference proteome</keyword>
<reference evidence="1" key="1">
    <citation type="submission" date="2013-04" db="EMBL/GenBank/DDBJ databases">
        <title>The genome sequencing project of 58 acetic acid bacteria.</title>
        <authorList>
            <person name="Okamoto-Kainuma A."/>
            <person name="Ishikawa M."/>
            <person name="Umino S."/>
            <person name="Koizumi Y."/>
            <person name="Shiwa Y."/>
            <person name="Yoshikawa H."/>
            <person name="Matsutani M."/>
            <person name="Matsushita K."/>
        </authorList>
    </citation>
    <scope>NUCLEOTIDE SEQUENCE</scope>
    <source>
        <strain evidence="1">DSM 15669</strain>
    </source>
</reference>
<accession>A0ABQ0P2L1</accession>
<evidence type="ECO:0000313" key="2">
    <source>
        <dbReference type="Proteomes" id="UP001062901"/>
    </source>
</evidence>
<evidence type="ECO:0000313" key="1">
    <source>
        <dbReference type="EMBL" id="GBQ07106.1"/>
    </source>
</evidence>
<proteinExistence type="predicted"/>
<sequence length="135" mass="14846">MRLAIAYGLFSMAKAVLIIERLEPQMCKIHRFKKRRGQGFLWVDELELIAACLNKLGAGLGAYAQPVDSRWGGEGSVRFNSNGKAVRFDGFDQRWVELKEGLSPCEDDITMLVAFVIMSSTLPAGLKGGCQSFGS</sequence>
<comment type="caution">
    <text evidence="1">The sequence shown here is derived from an EMBL/GenBank/DDBJ whole genome shotgun (WGS) entry which is preliminary data.</text>
</comment>
<organism evidence="1 2">
    <name type="scientific">Saccharibacter floricola DSM 15669</name>
    <dbReference type="NCBI Taxonomy" id="1123227"/>
    <lineage>
        <taxon>Bacteria</taxon>
        <taxon>Pseudomonadati</taxon>
        <taxon>Pseudomonadota</taxon>
        <taxon>Alphaproteobacteria</taxon>
        <taxon>Acetobacterales</taxon>
        <taxon>Acetobacteraceae</taxon>
        <taxon>Saccharibacter</taxon>
    </lineage>
</organism>
<gene>
    <name evidence="1" type="ORF">AA15669_1230</name>
</gene>
<dbReference type="Proteomes" id="UP001062901">
    <property type="component" value="Unassembled WGS sequence"/>
</dbReference>
<name>A0ABQ0P2L1_9PROT</name>